<sequence>MGIIRPATPGFLVTLIATILLAVVSFSVPYFKTIFFLKASLSVEGLNGSITFGTLGYCLELSNGTTCSKPSVGYELNVNQLLGNNLPVQIPVVVVKWLTYALVLHVVALILAAISSLFGLLAHVREMSMTCFSTCISGFAASIALIAFIFDLILFFVAKSRMNSVQGGSATMGLGIWLTLAAWILLFFSGCFFGIGKCCISRRPRSTWEKKDDNRWNPPAAGAVPPANRYDEELRLEAVKAEADRKARQAQGEGGLPAFHEFHQENDPSQPLKAVVDGDHVYLEDQYPHQPYRDTDVESNRTGVSGPGVVGAGAYGRQPNRQPSRNEYAGGYAQGPQGSRAVDEYYSPTRNQQPSQSYPPQPRRQGSGATQATTGYTPSTYTNAASPPMPNTQPLNQYLAPGRQYPPQEQYPERAFGHTAGGTSYHSAASQVQAESTFYDPYAARHQEPSYNPDTYNATAMLASAPSRSPPPHSPAPTSLYNPHAANTYYSPPHSPPSQQLERSYTLGGGGYGANVVPALHDQQPSYVQGYGQSNQDAAAAYLPYSGEQQPYYSHPGTSAHTTPAPVPINTNVAGQSGPTSPIKGPRSPRRTVASPVQYEDSPPGYEDVGRPQPSGGWDRKR</sequence>
<dbReference type="GO" id="GO:0032153">
    <property type="term" value="C:cell division site"/>
    <property type="evidence" value="ECO:0007669"/>
    <property type="project" value="TreeGrafter"/>
</dbReference>
<feature type="region of interest" description="Disordered" evidence="1">
    <location>
        <begin position="290"/>
        <end position="429"/>
    </location>
</feature>
<dbReference type="PANTHER" id="PTHR28013">
    <property type="entry name" value="PROTEIN DCV1-RELATED"/>
    <property type="match status" value="1"/>
</dbReference>
<organism evidence="3 4">
    <name type="scientific">Jaapia argillacea MUCL 33604</name>
    <dbReference type="NCBI Taxonomy" id="933084"/>
    <lineage>
        <taxon>Eukaryota</taxon>
        <taxon>Fungi</taxon>
        <taxon>Dikarya</taxon>
        <taxon>Basidiomycota</taxon>
        <taxon>Agaricomycotina</taxon>
        <taxon>Agaricomycetes</taxon>
        <taxon>Agaricomycetidae</taxon>
        <taxon>Jaapiales</taxon>
        <taxon>Jaapiaceae</taxon>
        <taxon>Jaapia</taxon>
    </lineage>
</organism>
<name>A0A067QAF4_9AGAM</name>
<keyword evidence="2" id="KW-0472">Membrane</keyword>
<feature type="transmembrane region" description="Helical" evidence="2">
    <location>
        <begin position="12"/>
        <end position="31"/>
    </location>
</feature>
<dbReference type="STRING" id="933084.A0A067QAF4"/>
<keyword evidence="2" id="KW-1133">Transmembrane helix</keyword>
<dbReference type="PANTHER" id="PTHR28013:SF4">
    <property type="entry name" value="MARVEL DOMAIN-CONTAINING PROTEIN"/>
    <property type="match status" value="1"/>
</dbReference>
<feature type="region of interest" description="Disordered" evidence="1">
    <location>
        <begin position="463"/>
        <end position="518"/>
    </location>
</feature>
<dbReference type="InterPro" id="IPR009571">
    <property type="entry name" value="SUR7/Rim9-like_fungi"/>
</dbReference>
<dbReference type="HOGENOM" id="CLU_032840_0_0_1"/>
<feature type="compositionally biased region" description="Polar residues" evidence="1">
    <location>
        <begin position="569"/>
        <end position="580"/>
    </location>
</feature>
<feature type="region of interest" description="Disordered" evidence="1">
    <location>
        <begin position="548"/>
        <end position="622"/>
    </location>
</feature>
<dbReference type="AlphaFoldDB" id="A0A067QAF4"/>
<dbReference type="EMBL" id="KL197710">
    <property type="protein sequence ID" value="KDQ63160.1"/>
    <property type="molecule type" value="Genomic_DNA"/>
</dbReference>
<feature type="compositionally biased region" description="Polar residues" evidence="1">
    <location>
        <begin position="548"/>
        <end position="562"/>
    </location>
</feature>
<evidence type="ECO:0000256" key="1">
    <source>
        <dbReference type="SAM" id="MobiDB-lite"/>
    </source>
</evidence>
<evidence type="ECO:0000256" key="2">
    <source>
        <dbReference type="SAM" id="Phobius"/>
    </source>
</evidence>
<keyword evidence="2" id="KW-0812">Transmembrane</keyword>
<evidence type="ECO:0000313" key="4">
    <source>
        <dbReference type="Proteomes" id="UP000027265"/>
    </source>
</evidence>
<keyword evidence="4" id="KW-1185">Reference proteome</keyword>
<proteinExistence type="predicted"/>
<dbReference type="OrthoDB" id="3365245at2759"/>
<dbReference type="GO" id="GO:0035838">
    <property type="term" value="C:growing cell tip"/>
    <property type="evidence" value="ECO:0007669"/>
    <property type="project" value="TreeGrafter"/>
</dbReference>
<dbReference type="InParanoid" id="A0A067QAF4"/>
<evidence type="ECO:0000313" key="3">
    <source>
        <dbReference type="EMBL" id="KDQ63160.1"/>
    </source>
</evidence>
<gene>
    <name evidence="3" type="ORF">JAAARDRAFT_29164</name>
</gene>
<reference evidence="4" key="1">
    <citation type="journal article" date="2014" name="Proc. Natl. Acad. Sci. U.S.A.">
        <title>Extensive sampling of basidiomycete genomes demonstrates inadequacy of the white-rot/brown-rot paradigm for wood decay fungi.</title>
        <authorList>
            <person name="Riley R."/>
            <person name="Salamov A.A."/>
            <person name="Brown D.W."/>
            <person name="Nagy L.G."/>
            <person name="Floudas D."/>
            <person name="Held B.W."/>
            <person name="Levasseur A."/>
            <person name="Lombard V."/>
            <person name="Morin E."/>
            <person name="Otillar R."/>
            <person name="Lindquist E.A."/>
            <person name="Sun H."/>
            <person name="LaButti K.M."/>
            <person name="Schmutz J."/>
            <person name="Jabbour D."/>
            <person name="Luo H."/>
            <person name="Baker S.E."/>
            <person name="Pisabarro A.G."/>
            <person name="Walton J.D."/>
            <person name="Blanchette R.A."/>
            <person name="Henrissat B."/>
            <person name="Martin F."/>
            <person name="Cullen D."/>
            <person name="Hibbett D.S."/>
            <person name="Grigoriev I.V."/>
        </authorList>
    </citation>
    <scope>NUCLEOTIDE SEQUENCE [LARGE SCALE GENOMIC DNA]</scope>
    <source>
        <strain evidence="4">MUCL 33604</strain>
    </source>
</reference>
<feature type="compositionally biased region" description="Polar residues" evidence="1">
    <location>
        <begin position="367"/>
        <end position="385"/>
    </location>
</feature>
<accession>A0A067QAF4</accession>
<protein>
    <recommendedName>
        <fullName evidence="5">Pali-domain-containing protein</fullName>
    </recommendedName>
</protein>
<feature type="transmembrane region" description="Helical" evidence="2">
    <location>
        <begin position="134"/>
        <end position="158"/>
    </location>
</feature>
<dbReference type="Pfam" id="PF06687">
    <property type="entry name" value="SUR7"/>
    <property type="match status" value="1"/>
</dbReference>
<dbReference type="Proteomes" id="UP000027265">
    <property type="component" value="Unassembled WGS sequence"/>
</dbReference>
<feature type="compositionally biased region" description="Gly residues" evidence="1">
    <location>
        <begin position="305"/>
        <end position="314"/>
    </location>
</feature>
<dbReference type="InterPro" id="IPR051380">
    <property type="entry name" value="pH-response_reg_palI/RIM9"/>
</dbReference>
<feature type="transmembrane region" description="Helical" evidence="2">
    <location>
        <begin position="170"/>
        <end position="195"/>
    </location>
</feature>
<evidence type="ECO:0008006" key="5">
    <source>
        <dbReference type="Google" id="ProtNLM"/>
    </source>
</evidence>
<feature type="transmembrane region" description="Helical" evidence="2">
    <location>
        <begin position="97"/>
        <end position="122"/>
    </location>
</feature>
<feature type="compositionally biased region" description="Basic and acidic residues" evidence="1">
    <location>
        <begin position="290"/>
        <end position="299"/>
    </location>
</feature>
<dbReference type="GO" id="GO:0005886">
    <property type="term" value="C:plasma membrane"/>
    <property type="evidence" value="ECO:0007669"/>
    <property type="project" value="InterPro"/>
</dbReference>